<keyword evidence="3" id="KW-0812">Transmembrane</keyword>
<protein>
    <submittedName>
        <fullName evidence="6">Outer membrane protein-like protein</fullName>
    </submittedName>
</protein>
<comment type="subcellular location">
    <subcellularLocation>
        <location evidence="1">Cell outer membrane</location>
    </subcellularLocation>
</comment>
<dbReference type="AlphaFoldDB" id="I2GU55"/>
<evidence type="ECO:0000313" key="7">
    <source>
        <dbReference type="Proteomes" id="UP000009309"/>
    </source>
</evidence>
<evidence type="ECO:0000256" key="5">
    <source>
        <dbReference type="ARBA" id="ARBA00023237"/>
    </source>
</evidence>
<dbReference type="Proteomes" id="UP000009309">
    <property type="component" value="Plasmid pFLIM01"/>
</dbReference>
<evidence type="ECO:0000313" key="6">
    <source>
        <dbReference type="EMBL" id="CCH57656.1"/>
    </source>
</evidence>
<dbReference type="PANTHER" id="PTHR30026">
    <property type="entry name" value="OUTER MEMBRANE PROTEIN TOLC"/>
    <property type="match status" value="1"/>
</dbReference>
<evidence type="ECO:0000256" key="3">
    <source>
        <dbReference type="ARBA" id="ARBA00022692"/>
    </source>
</evidence>
<keyword evidence="7" id="KW-1185">Reference proteome</keyword>
<proteinExistence type="predicted"/>
<evidence type="ECO:0000256" key="4">
    <source>
        <dbReference type="ARBA" id="ARBA00023136"/>
    </source>
</evidence>
<dbReference type="GO" id="GO:0015288">
    <property type="term" value="F:porin activity"/>
    <property type="evidence" value="ECO:0007669"/>
    <property type="project" value="TreeGrafter"/>
</dbReference>
<dbReference type="PANTHER" id="PTHR30026:SF20">
    <property type="entry name" value="OUTER MEMBRANE PROTEIN TOLC"/>
    <property type="match status" value="1"/>
</dbReference>
<evidence type="ECO:0000256" key="1">
    <source>
        <dbReference type="ARBA" id="ARBA00004442"/>
    </source>
</evidence>
<keyword evidence="5" id="KW-0998">Cell outer membrane</keyword>
<keyword evidence="4" id="KW-0472">Membrane</keyword>
<organism evidence="6 7">
    <name type="scientific">Fibrisoma limi BUZ 3</name>
    <dbReference type="NCBI Taxonomy" id="1185876"/>
    <lineage>
        <taxon>Bacteria</taxon>
        <taxon>Pseudomonadati</taxon>
        <taxon>Bacteroidota</taxon>
        <taxon>Cytophagia</taxon>
        <taxon>Cytophagales</taxon>
        <taxon>Spirosomataceae</taxon>
        <taxon>Fibrisoma</taxon>
    </lineage>
</organism>
<reference evidence="6 7" key="1">
    <citation type="journal article" date="2012" name="J. Bacteriol.">
        <title>Genome Sequence of the Filamentous Bacterium Fibrisoma limi BUZ 3T.</title>
        <authorList>
            <person name="Filippini M."/>
            <person name="Qi W."/>
            <person name="Jaenicke S."/>
            <person name="Goesmann A."/>
            <person name="Smits T.H."/>
            <person name="Bagheri H.C."/>
        </authorList>
    </citation>
    <scope>NUCLEOTIDE SEQUENCE [LARGE SCALE GENOMIC DNA]</scope>
    <source>
        <strain evidence="7">BUZ 3T</strain>
        <plasmid evidence="6 7">pFLIM01</plasmid>
    </source>
</reference>
<keyword evidence="2" id="KW-1134">Transmembrane beta strand</keyword>
<dbReference type="GO" id="GO:0009279">
    <property type="term" value="C:cell outer membrane"/>
    <property type="evidence" value="ECO:0007669"/>
    <property type="project" value="UniProtKB-SubCell"/>
</dbReference>
<dbReference type="GO" id="GO:0015562">
    <property type="term" value="F:efflux transmembrane transporter activity"/>
    <property type="evidence" value="ECO:0007669"/>
    <property type="project" value="InterPro"/>
</dbReference>
<accession>I2GU55</accession>
<dbReference type="SUPFAM" id="SSF56954">
    <property type="entry name" value="Outer membrane efflux proteins (OEP)"/>
    <property type="match status" value="1"/>
</dbReference>
<gene>
    <name evidence="6" type="ORF">BN8_p06860</name>
</gene>
<keyword evidence="6" id="KW-0614">Plasmid</keyword>
<dbReference type="Gene3D" id="1.20.1600.10">
    <property type="entry name" value="Outer membrane efflux proteins (OEP)"/>
    <property type="match status" value="1"/>
</dbReference>
<dbReference type="GO" id="GO:1990281">
    <property type="term" value="C:efflux pump complex"/>
    <property type="evidence" value="ECO:0007669"/>
    <property type="project" value="TreeGrafter"/>
</dbReference>
<evidence type="ECO:0000256" key="2">
    <source>
        <dbReference type="ARBA" id="ARBA00022452"/>
    </source>
</evidence>
<geneLocation type="plasmid" evidence="6 7">
    <name>pFLIM01</name>
</geneLocation>
<dbReference type="EMBL" id="HE805916">
    <property type="protein sequence ID" value="CCH57656.1"/>
    <property type="molecule type" value="Genomic_DNA"/>
</dbReference>
<sequence length="454" mass="52335">MNLKNLVSWMSWRPRTKRLLPALICLTTHIGFGQGLPDRRSADAVTPDRVTPDRVTPDRVFPLDSVLARIDQNNPLLKPFGSRAAAARAYAEGARSWMAPMVGVGTFMAPYPMQMVMDERDRGYGMISVEQDIPNPAKQRATRIFQQSKADVEQAGRGVTLNRLRADAKQLYFDWLVLEKRRGVLAENRRILQLMKRLADIRYPYQQGSLSNVYKAEGRLYELDNMVTMTDAEIARKQIGLNTLMNRPTNEAFRIDTTYRPAAPTQVLPTTDEIGSVRSDIRRMDRKILSMQAGIEAQKAQARPDFRLRFDHMQPFSGVKSMMPTQFTLMGMISIPIVPWASQMYKAEIKGMQLDIEAMRYEREGMLVETQGMVAQMLTDIKTMRTQLDNYERRVIPTLRKNYDTQLIAYEQNKGELPMVIDAWETLNMTQMDYLTRLGDYYRMIVSYERELEK</sequence>
<dbReference type="InterPro" id="IPR051906">
    <property type="entry name" value="TolC-like"/>
</dbReference>
<name>I2GU55_9BACT</name>